<accession>A0A8S3CY43</accession>
<evidence type="ECO:0000313" key="2">
    <source>
        <dbReference type="Proteomes" id="UP000676336"/>
    </source>
</evidence>
<dbReference type="AlphaFoldDB" id="A0A8S3CY43"/>
<name>A0A8S3CY43_9BILA</name>
<protein>
    <submittedName>
        <fullName evidence="1">Uncharacterized protein</fullName>
    </submittedName>
</protein>
<sequence>MTGSYAVTSSTSTNYGEYNYQMNGYRKWQAYSISTSFTQISLHSNGNHTHQITGHTGAVGQYESFFILPPF</sequence>
<comment type="caution">
    <text evidence="1">The sequence shown here is derived from an EMBL/GenBank/DDBJ whole genome shotgun (WGS) entry which is preliminary data.</text>
</comment>
<organism evidence="1 2">
    <name type="scientific">Rotaria magnacalcarata</name>
    <dbReference type="NCBI Taxonomy" id="392030"/>
    <lineage>
        <taxon>Eukaryota</taxon>
        <taxon>Metazoa</taxon>
        <taxon>Spiralia</taxon>
        <taxon>Gnathifera</taxon>
        <taxon>Rotifera</taxon>
        <taxon>Eurotatoria</taxon>
        <taxon>Bdelloidea</taxon>
        <taxon>Philodinida</taxon>
        <taxon>Philodinidae</taxon>
        <taxon>Rotaria</taxon>
    </lineage>
</organism>
<reference evidence="1" key="1">
    <citation type="submission" date="2021-02" db="EMBL/GenBank/DDBJ databases">
        <authorList>
            <person name="Nowell W R."/>
        </authorList>
    </citation>
    <scope>NUCLEOTIDE SEQUENCE</scope>
</reference>
<evidence type="ECO:0000313" key="1">
    <source>
        <dbReference type="EMBL" id="CAF4952174.1"/>
    </source>
</evidence>
<proteinExistence type="predicted"/>
<dbReference type="EMBL" id="CAJOBI010188175">
    <property type="protein sequence ID" value="CAF4952174.1"/>
    <property type="molecule type" value="Genomic_DNA"/>
</dbReference>
<gene>
    <name evidence="1" type="ORF">SMN809_LOCUS54177</name>
</gene>
<dbReference type="Proteomes" id="UP000676336">
    <property type="component" value="Unassembled WGS sequence"/>
</dbReference>
<feature type="non-terminal residue" evidence="1">
    <location>
        <position position="71"/>
    </location>
</feature>